<dbReference type="STRING" id="35570.A0A1I8NQQ1"/>
<feature type="domain" description="LITAF" evidence="8">
    <location>
        <begin position="22"/>
        <end position="103"/>
    </location>
</feature>
<protein>
    <recommendedName>
        <fullName evidence="8">LITAF domain-containing protein</fullName>
    </recommendedName>
</protein>
<accession>A0A1I8NQQ1</accession>
<dbReference type="PROSITE" id="PS51837">
    <property type="entry name" value="LITAF"/>
    <property type="match status" value="1"/>
</dbReference>
<evidence type="ECO:0000256" key="6">
    <source>
        <dbReference type="ARBA" id="ARBA00022833"/>
    </source>
</evidence>
<dbReference type="GO" id="GO:0005765">
    <property type="term" value="C:lysosomal membrane"/>
    <property type="evidence" value="ECO:0007669"/>
    <property type="project" value="UniProtKB-SubCell"/>
</dbReference>
<reference evidence="9" key="1">
    <citation type="submission" date="2020-05" db="UniProtKB">
        <authorList>
            <consortium name="EnsemblMetazoa"/>
        </authorList>
    </citation>
    <scope>IDENTIFICATION</scope>
    <source>
        <strain evidence="9">USDA</strain>
    </source>
</reference>
<evidence type="ECO:0000313" key="10">
    <source>
        <dbReference type="Proteomes" id="UP000095300"/>
    </source>
</evidence>
<dbReference type="GO" id="GO:0031902">
    <property type="term" value="C:late endosome membrane"/>
    <property type="evidence" value="ECO:0007669"/>
    <property type="project" value="UniProtKB-SubCell"/>
</dbReference>
<dbReference type="InterPro" id="IPR006629">
    <property type="entry name" value="LITAF"/>
</dbReference>
<evidence type="ECO:0000256" key="2">
    <source>
        <dbReference type="ARBA" id="ARBA00004481"/>
    </source>
</evidence>
<evidence type="ECO:0000256" key="4">
    <source>
        <dbReference type="ARBA" id="ARBA00005975"/>
    </source>
</evidence>
<evidence type="ECO:0000256" key="1">
    <source>
        <dbReference type="ARBA" id="ARBA00004414"/>
    </source>
</evidence>
<keyword evidence="7" id="KW-0472">Membrane</keyword>
<dbReference type="Proteomes" id="UP000095300">
    <property type="component" value="Unassembled WGS sequence"/>
</dbReference>
<dbReference type="SMART" id="SM00714">
    <property type="entry name" value="LITAF"/>
    <property type="match status" value="1"/>
</dbReference>
<evidence type="ECO:0000256" key="3">
    <source>
        <dbReference type="ARBA" id="ARBA00004630"/>
    </source>
</evidence>
<sequence length="103" mass="11213">MDKSNINHQHVITTAPTQMPSVINVTTNSPPPVGPKPIDIYCPYCHCRITTRIEHNATTKTHIVAVILGCTICCCCLPYCIDSCRNANHFCPSCGAYIGTYGS</sequence>
<dbReference type="PANTHER" id="PTHR23292">
    <property type="entry name" value="LIPOPOLYSACCHARIDE-INDUCED TUMOR NECROSIS FACTOR-ALPHA FACTOR"/>
    <property type="match status" value="1"/>
</dbReference>
<organism evidence="9 10">
    <name type="scientific">Stomoxys calcitrans</name>
    <name type="common">Stable fly</name>
    <name type="synonym">Conops calcitrans</name>
    <dbReference type="NCBI Taxonomy" id="35570"/>
    <lineage>
        <taxon>Eukaryota</taxon>
        <taxon>Metazoa</taxon>
        <taxon>Ecdysozoa</taxon>
        <taxon>Arthropoda</taxon>
        <taxon>Hexapoda</taxon>
        <taxon>Insecta</taxon>
        <taxon>Pterygota</taxon>
        <taxon>Neoptera</taxon>
        <taxon>Endopterygota</taxon>
        <taxon>Diptera</taxon>
        <taxon>Brachycera</taxon>
        <taxon>Muscomorpha</taxon>
        <taxon>Muscoidea</taxon>
        <taxon>Muscidae</taxon>
        <taxon>Stomoxys</taxon>
    </lineage>
</organism>
<dbReference type="EnsemblMetazoa" id="SCAU001204-RA">
    <property type="protein sequence ID" value="SCAU001204-PA"/>
    <property type="gene ID" value="SCAU001204"/>
</dbReference>
<comment type="similarity">
    <text evidence="4">Belongs to the CDIP1/LITAF family.</text>
</comment>
<proteinExistence type="inferred from homology"/>
<evidence type="ECO:0000256" key="7">
    <source>
        <dbReference type="ARBA" id="ARBA00023136"/>
    </source>
</evidence>
<keyword evidence="5" id="KW-0479">Metal-binding</keyword>
<evidence type="ECO:0000259" key="8">
    <source>
        <dbReference type="PROSITE" id="PS51837"/>
    </source>
</evidence>
<dbReference type="Pfam" id="PF10601">
    <property type="entry name" value="zf-LITAF-like"/>
    <property type="match status" value="1"/>
</dbReference>
<evidence type="ECO:0000313" key="9">
    <source>
        <dbReference type="EnsemblMetazoa" id="SCAU001204-PA"/>
    </source>
</evidence>
<comment type="subcellular location">
    <subcellularLocation>
        <location evidence="2">Endosome membrane</location>
        <topology evidence="2">Peripheral membrane protein</topology>
    </subcellularLocation>
    <subcellularLocation>
        <location evidence="1">Late endosome membrane</location>
    </subcellularLocation>
    <subcellularLocation>
        <location evidence="3">Lysosome membrane</location>
        <topology evidence="3">Peripheral membrane protein</topology>
        <orientation evidence="3">Cytoplasmic side</orientation>
    </subcellularLocation>
</comment>
<dbReference type="OrthoDB" id="5599753at2759"/>
<dbReference type="PANTHER" id="PTHR23292:SF14">
    <property type="entry name" value="FI16615P1-RELATED"/>
    <property type="match status" value="1"/>
</dbReference>
<dbReference type="InterPro" id="IPR037519">
    <property type="entry name" value="LITAF_fam"/>
</dbReference>
<dbReference type="KEGG" id="scac:106081055"/>
<keyword evidence="10" id="KW-1185">Reference proteome</keyword>
<keyword evidence="6" id="KW-0862">Zinc</keyword>
<name>A0A1I8NQQ1_STOCA</name>
<evidence type="ECO:0000256" key="5">
    <source>
        <dbReference type="ARBA" id="ARBA00022723"/>
    </source>
</evidence>
<dbReference type="AlphaFoldDB" id="A0A1I8NQQ1"/>
<gene>
    <name evidence="9" type="primary">106081055</name>
</gene>
<dbReference type="GO" id="GO:0008270">
    <property type="term" value="F:zinc ion binding"/>
    <property type="evidence" value="ECO:0007669"/>
    <property type="project" value="TreeGrafter"/>
</dbReference>
<dbReference type="VEuPathDB" id="VectorBase:SCAU001204"/>